<comment type="caution">
    <text evidence="1">The sequence shown here is derived from an EMBL/GenBank/DDBJ whole genome shotgun (WGS) entry which is preliminary data.</text>
</comment>
<accession>A0A6G1ZBQ3</accession>
<sequence length="87" mass="10407">MTTKERNEFESFKRKLQEDPVFRISFFGDLRVDMDNVGNVMERMNLQNEAENKFVCQHLGIEYKKEDFEVSEEDLAEEWAKGLPDKR</sequence>
<organism evidence="1">
    <name type="scientific">Parabacteroides goldsteinii</name>
    <dbReference type="NCBI Taxonomy" id="328812"/>
    <lineage>
        <taxon>Bacteria</taxon>
        <taxon>Pseudomonadati</taxon>
        <taxon>Bacteroidota</taxon>
        <taxon>Bacteroidia</taxon>
        <taxon>Bacteroidales</taxon>
        <taxon>Tannerellaceae</taxon>
        <taxon>Parabacteroides</taxon>
    </lineage>
</organism>
<name>A0A6G1ZBQ3_9BACT</name>
<proteinExistence type="predicted"/>
<dbReference type="AlphaFoldDB" id="A0A6G1ZBQ3"/>
<evidence type="ECO:0000313" key="1">
    <source>
        <dbReference type="EMBL" id="MRY11310.1"/>
    </source>
</evidence>
<dbReference type="RefSeq" id="WP_010801703.1">
    <property type="nucleotide sequence ID" value="NZ_AP031410.1"/>
</dbReference>
<protein>
    <submittedName>
        <fullName evidence="1">Uncharacterized protein</fullName>
    </submittedName>
</protein>
<reference evidence="1" key="1">
    <citation type="journal article" date="2019" name="Nat. Med.">
        <title>A library of human gut bacterial isolates paired with longitudinal multiomics data enables mechanistic microbiome research.</title>
        <authorList>
            <person name="Poyet M."/>
            <person name="Groussin M."/>
            <person name="Gibbons S.M."/>
            <person name="Avila-Pacheco J."/>
            <person name="Jiang X."/>
            <person name="Kearney S.M."/>
            <person name="Perrotta A.R."/>
            <person name="Berdy B."/>
            <person name="Zhao S."/>
            <person name="Lieberman T.D."/>
            <person name="Swanson P.K."/>
            <person name="Smith M."/>
            <person name="Roesemann S."/>
            <person name="Alexander J.E."/>
            <person name="Rich S.A."/>
            <person name="Livny J."/>
            <person name="Vlamakis H."/>
            <person name="Clish C."/>
            <person name="Bullock K."/>
            <person name="Deik A."/>
            <person name="Scott J."/>
            <person name="Pierce K.A."/>
            <person name="Xavier R.J."/>
            <person name="Alm E.J."/>
        </authorList>
    </citation>
    <scope>NUCLEOTIDE SEQUENCE</scope>
    <source>
        <strain evidence="1">BIOML-A4</strain>
    </source>
</reference>
<gene>
    <name evidence="1" type="ORF">GKE01_07470</name>
</gene>
<dbReference type="EMBL" id="WKLP01000008">
    <property type="protein sequence ID" value="MRY11310.1"/>
    <property type="molecule type" value="Genomic_DNA"/>
</dbReference>